<dbReference type="RefSeq" id="WP_109283118.1">
    <property type="nucleotide sequence ID" value="NZ_JBFAUK010000003.1"/>
</dbReference>
<reference evidence="1 2" key="1">
    <citation type="submission" date="2024-06" db="EMBL/GenBank/DDBJ databases">
        <title>The Natural Products Discovery Center: Release of the First 8490 Sequenced Strains for Exploring Actinobacteria Biosynthetic Diversity.</title>
        <authorList>
            <person name="Kalkreuter E."/>
            <person name="Kautsar S.A."/>
            <person name="Yang D."/>
            <person name="Bader C.D."/>
            <person name="Teijaro C.N."/>
            <person name="Fluegel L."/>
            <person name="Davis C.M."/>
            <person name="Simpson J.R."/>
            <person name="Lauterbach L."/>
            <person name="Steele A.D."/>
            <person name="Gui C."/>
            <person name="Meng S."/>
            <person name="Li G."/>
            <person name="Viehrig K."/>
            <person name="Ye F."/>
            <person name="Su P."/>
            <person name="Kiefer A.F."/>
            <person name="Nichols A."/>
            <person name="Cepeda A.J."/>
            <person name="Yan W."/>
            <person name="Fan B."/>
            <person name="Jiang Y."/>
            <person name="Adhikari A."/>
            <person name="Zheng C.-J."/>
            <person name="Schuster L."/>
            <person name="Cowan T.M."/>
            <person name="Smanski M.J."/>
            <person name="Chevrette M.G."/>
            <person name="De Carvalho L.P.S."/>
            <person name="Shen B."/>
        </authorList>
    </citation>
    <scope>NUCLEOTIDE SEQUENCE [LARGE SCALE GENOMIC DNA]</scope>
    <source>
        <strain evidence="1 2">NPDC052347</strain>
    </source>
</reference>
<gene>
    <name evidence="1" type="ORF">AB0L16_05555</name>
</gene>
<name>A0ABV3JTX3_STRON</name>
<evidence type="ECO:0000313" key="2">
    <source>
        <dbReference type="Proteomes" id="UP001552594"/>
    </source>
</evidence>
<protein>
    <submittedName>
        <fullName evidence="1">Uncharacterized protein</fullName>
    </submittedName>
</protein>
<sequence>MSGGGNGKLDANAQALADITNGIRNSMSELSDVGGIAEASTGRGFGELSLSGLETGHDGLASSFSHFCDRWEWGVRALMRDANDFAKKVGLSAGAYYETDHYISNTLKVGANALMGNPHLSEEQVEHQTWKQTLSDNGFNDALHPDFSAKSFEDAAHHAGQTWTQTGKDLMDSAKTGGPTPFGMAYRTARSLEEK</sequence>
<proteinExistence type="predicted"/>
<dbReference type="EMBL" id="JBFAUK010000003">
    <property type="protein sequence ID" value="MEV5505932.1"/>
    <property type="molecule type" value="Genomic_DNA"/>
</dbReference>
<comment type="caution">
    <text evidence="1">The sequence shown here is derived from an EMBL/GenBank/DDBJ whole genome shotgun (WGS) entry which is preliminary data.</text>
</comment>
<evidence type="ECO:0000313" key="1">
    <source>
        <dbReference type="EMBL" id="MEV5505932.1"/>
    </source>
</evidence>
<organism evidence="1 2">
    <name type="scientific">Streptomyces orinoci</name>
    <name type="common">Streptoverticillium orinoci</name>
    <dbReference type="NCBI Taxonomy" id="67339"/>
    <lineage>
        <taxon>Bacteria</taxon>
        <taxon>Bacillati</taxon>
        <taxon>Actinomycetota</taxon>
        <taxon>Actinomycetes</taxon>
        <taxon>Kitasatosporales</taxon>
        <taxon>Streptomycetaceae</taxon>
        <taxon>Streptomyces</taxon>
    </lineage>
</organism>
<accession>A0ABV3JTX3</accession>
<keyword evidence="2" id="KW-1185">Reference proteome</keyword>
<dbReference type="Proteomes" id="UP001552594">
    <property type="component" value="Unassembled WGS sequence"/>
</dbReference>